<feature type="domain" description="Protein kinase" evidence="3">
    <location>
        <begin position="733"/>
        <end position="1092"/>
    </location>
</feature>
<dbReference type="PROSITE" id="PS50011">
    <property type="entry name" value="PROTEIN_KINASE_DOM"/>
    <property type="match status" value="1"/>
</dbReference>
<dbReference type="InterPro" id="IPR000719">
    <property type="entry name" value="Prot_kinase_dom"/>
</dbReference>
<name>A0ABQ9Y5J6_9EUKA</name>
<dbReference type="Proteomes" id="UP001281761">
    <property type="component" value="Unassembled WGS sequence"/>
</dbReference>
<feature type="transmembrane region" description="Helical" evidence="2">
    <location>
        <begin position="771"/>
        <end position="794"/>
    </location>
</feature>
<keyword evidence="2" id="KW-0812">Transmembrane</keyword>
<keyword evidence="2" id="KW-0472">Membrane</keyword>
<reference evidence="4 5" key="1">
    <citation type="journal article" date="2022" name="bioRxiv">
        <title>Genomics of Preaxostyla Flagellates Illuminates Evolutionary Transitions and the Path Towards Mitochondrial Loss.</title>
        <authorList>
            <person name="Novak L.V.F."/>
            <person name="Treitli S.C."/>
            <person name="Pyrih J."/>
            <person name="Halakuc P."/>
            <person name="Pipaliya S.V."/>
            <person name="Vacek V."/>
            <person name="Brzon O."/>
            <person name="Soukal P."/>
            <person name="Eme L."/>
            <person name="Dacks J.B."/>
            <person name="Karnkowska A."/>
            <person name="Elias M."/>
            <person name="Hampl V."/>
        </authorList>
    </citation>
    <scope>NUCLEOTIDE SEQUENCE [LARGE SCALE GENOMIC DNA]</scope>
    <source>
        <strain evidence="4">NAU3</strain>
        <tissue evidence="4">Gut</tissue>
    </source>
</reference>
<gene>
    <name evidence="4" type="ORF">BLNAU_6033</name>
</gene>
<dbReference type="Gene3D" id="1.10.510.10">
    <property type="entry name" value="Transferase(Phosphotransferase) domain 1"/>
    <property type="match status" value="1"/>
</dbReference>
<proteinExistence type="predicted"/>
<evidence type="ECO:0000313" key="4">
    <source>
        <dbReference type="EMBL" id="KAK2959017.1"/>
    </source>
</evidence>
<dbReference type="EMBL" id="JARBJD010000033">
    <property type="protein sequence ID" value="KAK2959017.1"/>
    <property type="molecule type" value="Genomic_DNA"/>
</dbReference>
<sequence length="1107" mass="120787">MPLEDFTLTLKTPQTPFDIIPLPVTAHDLSTGFVLVEVYNKTNTLKYGTNYHVSRITSSSVIGVVLAHPFSTPPEPIRITSAGCSLGGDKQKSALVTLTGVKLGGEKDFNVTVRKMEGSMPVGGEIVLSGTLSGASSSNTHTLSVVIFGNANPLLSFGTKYLITMFKIDGAVSVVDVDVTFFVDPEPPRIVGIETRQLTKDRTTMIILLKGKALLSRTGKVSLTKGSTKFESLSDVNVVDDTHCTSLFAVGMDETSEQLKYGEEYTLKGSWTESNGFHVEDGITVVVPLPPKITKMEFIFSNTLHTGCFVTLTGTDLIVGNSLNVTLNNSLSFIATVTSSTEAKSSELLIGWPTTLQHNTKYEITSIETLNEDDGETLFDSSVSDTTGSLAHPFVISVDSGSSSDSSLFCGDRTRPCSSIEDGWKSVEGLGISSFSISIIHNTTQKDQITLLSLHDVVIESGPSTKPELFVSPSSSSELEGEGMVDVSGGRLWIHQVDVVLSDSPSLIFIRMVGGHLTIETCSFTGHSSSPQLNDLETSFDLCEWESGILNLLNSKTTIKQTDMSHLSQGAINMKGGNLTMHGSIFTNNAPPSSPFPSLRHNIRCSEEGEIEVGSLNGGDGSSDTHPHLWLSHNDCSLSGDDVNVNSPFFIPTLSSSSTSKLNTGKTGFEVSIEGLTLIPCSLFLEVFEKKKDGSVGQPKQFPLTQDSTVSFSETKIEMILPLSSLSEHDPSLEWRGRLGFGKDEITTTSFVIQKNVAERRSQAAKENMNWWLPLAISLSLLFVIVLVVVIVCCRRRRVEEKGTNIEEMSASDQPPIEEEKVDIVTDNRIGVISFQAGVSSERNEETTKKYDPEPSDDMLGFENLEEVLPCCGDMKTTVCVSKDRTLYNALHSEQPWEVRVRQAQLQLVRGLKGVMKQDRDAAILRALTAHNVLFDSKQNVCLKLNLDVSLPAPLPYSTPPQTDQDHLPQEQPDPEQTVETLESKLTAPQSTERVNEGVRWFAPEVISNKPFLNSVNGAVFSLGLLLWEMETGLVPFGEQDAVNASRQIVAGVKPKLELVENKEMRELIEQCLSLNPDDRPDLDTIDSTLVLIPPDKTIHPKEFVQS</sequence>
<evidence type="ECO:0000256" key="1">
    <source>
        <dbReference type="SAM" id="MobiDB-lite"/>
    </source>
</evidence>
<comment type="caution">
    <text evidence="4">The sequence shown here is derived from an EMBL/GenBank/DDBJ whole genome shotgun (WGS) entry which is preliminary data.</text>
</comment>
<protein>
    <recommendedName>
        <fullName evidence="3">Protein kinase domain-containing protein</fullName>
    </recommendedName>
</protein>
<evidence type="ECO:0000256" key="2">
    <source>
        <dbReference type="SAM" id="Phobius"/>
    </source>
</evidence>
<keyword evidence="2" id="KW-1133">Transmembrane helix</keyword>
<dbReference type="InterPro" id="IPR001245">
    <property type="entry name" value="Ser-Thr/Tyr_kinase_cat_dom"/>
</dbReference>
<organism evidence="4 5">
    <name type="scientific">Blattamonas nauphoetae</name>
    <dbReference type="NCBI Taxonomy" id="2049346"/>
    <lineage>
        <taxon>Eukaryota</taxon>
        <taxon>Metamonada</taxon>
        <taxon>Preaxostyla</taxon>
        <taxon>Oxymonadida</taxon>
        <taxon>Blattamonas</taxon>
    </lineage>
</organism>
<evidence type="ECO:0000313" key="5">
    <source>
        <dbReference type="Proteomes" id="UP001281761"/>
    </source>
</evidence>
<dbReference type="InterPro" id="IPR011009">
    <property type="entry name" value="Kinase-like_dom_sf"/>
</dbReference>
<keyword evidence="5" id="KW-1185">Reference proteome</keyword>
<dbReference type="PANTHER" id="PTHR23257">
    <property type="entry name" value="SERINE-THREONINE PROTEIN KINASE"/>
    <property type="match status" value="1"/>
</dbReference>
<dbReference type="SUPFAM" id="SSF56112">
    <property type="entry name" value="Protein kinase-like (PK-like)"/>
    <property type="match status" value="1"/>
</dbReference>
<dbReference type="InterPro" id="IPR050167">
    <property type="entry name" value="Ser_Thr_protein_kinase"/>
</dbReference>
<dbReference type="Pfam" id="PF07714">
    <property type="entry name" value="PK_Tyr_Ser-Thr"/>
    <property type="match status" value="1"/>
</dbReference>
<accession>A0ABQ9Y5J6</accession>
<feature type="region of interest" description="Disordered" evidence="1">
    <location>
        <begin position="955"/>
        <end position="993"/>
    </location>
</feature>
<evidence type="ECO:0000259" key="3">
    <source>
        <dbReference type="PROSITE" id="PS50011"/>
    </source>
</evidence>